<dbReference type="InterPro" id="IPR051099">
    <property type="entry name" value="AGR/TXD"/>
</dbReference>
<dbReference type="Proteomes" id="UP000267159">
    <property type="component" value="Unassembled WGS sequence"/>
</dbReference>
<dbReference type="PROSITE" id="PS51352">
    <property type="entry name" value="THIOREDOXIN_2"/>
    <property type="match status" value="2"/>
</dbReference>
<name>A0A3L7Z563_9BACE</name>
<dbReference type="SUPFAM" id="SSF52833">
    <property type="entry name" value="Thioredoxin-like"/>
    <property type="match status" value="2"/>
</dbReference>
<dbReference type="EMBL" id="RAZM01000004">
    <property type="protein sequence ID" value="RLT81492.1"/>
    <property type="molecule type" value="Genomic_DNA"/>
</dbReference>
<organism evidence="5 6">
    <name type="scientific">Bacteroides acidifaciens</name>
    <dbReference type="NCBI Taxonomy" id="85831"/>
    <lineage>
        <taxon>Bacteria</taxon>
        <taxon>Pseudomonadati</taxon>
        <taxon>Bacteroidota</taxon>
        <taxon>Bacteroidia</taxon>
        <taxon>Bacteroidales</taxon>
        <taxon>Bacteroidaceae</taxon>
        <taxon>Bacteroides</taxon>
    </lineage>
</organism>
<keyword evidence="2" id="KW-0676">Redox-active center</keyword>
<evidence type="ECO:0000313" key="5">
    <source>
        <dbReference type="EMBL" id="RLT81492.1"/>
    </source>
</evidence>
<feature type="chain" id="PRO_5018265467" evidence="3">
    <location>
        <begin position="26"/>
        <end position="492"/>
    </location>
</feature>
<dbReference type="InterPro" id="IPR036249">
    <property type="entry name" value="Thioredoxin-like_sf"/>
</dbReference>
<dbReference type="PROSITE" id="PS00194">
    <property type="entry name" value="THIOREDOXIN_1"/>
    <property type="match status" value="1"/>
</dbReference>
<dbReference type="Gene3D" id="3.40.30.10">
    <property type="entry name" value="Glutaredoxin"/>
    <property type="match status" value="2"/>
</dbReference>
<evidence type="ECO:0000313" key="6">
    <source>
        <dbReference type="Proteomes" id="UP000267159"/>
    </source>
</evidence>
<evidence type="ECO:0000259" key="4">
    <source>
        <dbReference type="PROSITE" id="PS51352"/>
    </source>
</evidence>
<dbReference type="Pfam" id="PF13899">
    <property type="entry name" value="Thioredoxin_7"/>
    <property type="match status" value="1"/>
</dbReference>
<evidence type="ECO:0000256" key="2">
    <source>
        <dbReference type="ARBA" id="ARBA00023284"/>
    </source>
</evidence>
<comment type="caution">
    <text evidence="5">The sequence shown here is derived from an EMBL/GenBank/DDBJ whole genome shotgun (WGS) entry which is preliminary data.</text>
</comment>
<evidence type="ECO:0000256" key="1">
    <source>
        <dbReference type="ARBA" id="ARBA00022729"/>
    </source>
</evidence>
<keyword evidence="1 3" id="KW-0732">Signal</keyword>
<proteinExistence type="predicted"/>
<dbReference type="InterPro" id="IPR013766">
    <property type="entry name" value="Thioredoxin_domain"/>
</dbReference>
<evidence type="ECO:0000256" key="3">
    <source>
        <dbReference type="SAM" id="SignalP"/>
    </source>
</evidence>
<feature type="signal peptide" evidence="3">
    <location>
        <begin position="1"/>
        <end position="25"/>
    </location>
</feature>
<dbReference type="PANTHER" id="PTHR15337:SF11">
    <property type="entry name" value="THIOREDOXIN DOMAIN-CONTAINING PROTEIN"/>
    <property type="match status" value="1"/>
</dbReference>
<gene>
    <name evidence="5" type="ORF">D7Y07_02490</name>
</gene>
<dbReference type="InterPro" id="IPR017937">
    <property type="entry name" value="Thioredoxin_CS"/>
</dbReference>
<protein>
    <submittedName>
        <fullName evidence="5">DUF255 domain-containing protein</fullName>
    </submittedName>
</protein>
<dbReference type="Pfam" id="PF03190">
    <property type="entry name" value="Thioredox_DsbH"/>
    <property type="match status" value="1"/>
</dbReference>
<dbReference type="InterPro" id="IPR004879">
    <property type="entry name" value="Ssp411-like_TRX"/>
</dbReference>
<reference evidence="5 6" key="1">
    <citation type="submission" date="2018-09" db="EMBL/GenBank/DDBJ databases">
        <title>Murine metabolic-syndrome-specific gut microbial biobank.</title>
        <authorList>
            <person name="Liu C."/>
        </authorList>
    </citation>
    <scope>NUCLEOTIDE SEQUENCE [LARGE SCALE GENOMIC DNA]</scope>
    <source>
        <strain evidence="5 6">0.1X-D8-26</strain>
    </source>
</reference>
<accession>A0A3L7Z563</accession>
<dbReference type="STRING" id="1235814.GCA_000613385_02614"/>
<dbReference type="RefSeq" id="WP_121765152.1">
    <property type="nucleotide sequence ID" value="NZ_RAZM01000004.1"/>
</dbReference>
<sequence>MKLNCRNVLMALILLVICPFNNSHAQQAESVYGDAVKAEVKMNYVYTMEEAFKKARELNKPIFFNCFADWAMPCHLMNKAVFSDREFCDYMDKHFVNLFIDVTQGENTDIAKKYDIQYFAHFLILDSDGNVLLRIVGGREKEDMKAAVSLALNPKTTLPGAEQIYQSGKRGKKETRNYLTVLNLANENKKFMEINKEYIRMLKPKEYLRKENWVTFSSTISNKESENFNYLIAHKEKFVKANGAKKVNSLIESLYYWDIMNYAMGKTPYDKMKVIELNNEIQKAGLSDTCNVCRVYPIIHLRGERKYDEMLDYLTKNASQLGVSKLYIDTSLELPDMSGETRGKIINYLNDCIEAQKDDSGVVKQLKAFIYKLEHPNGIIFEKGNLAEAMAKAKKEGKLLFVDCYTIWCGPCKRMSNQVFVQEAVGAVYNKQFINVKLDMEQKDGIELNKKHPVTSYPTLLFMDGDGNIVKKIIGAQNADNLLKIASEVIKQ</sequence>
<dbReference type="PANTHER" id="PTHR15337">
    <property type="entry name" value="ANTERIOR GRADIENT PROTEIN-RELATED"/>
    <property type="match status" value="1"/>
</dbReference>
<feature type="domain" description="Thioredoxin" evidence="4">
    <location>
        <begin position="14"/>
        <end position="153"/>
    </location>
</feature>
<feature type="domain" description="Thioredoxin" evidence="4">
    <location>
        <begin position="362"/>
        <end position="491"/>
    </location>
</feature>
<dbReference type="AlphaFoldDB" id="A0A3L7Z563"/>